<evidence type="ECO:0000313" key="2">
    <source>
        <dbReference type="Proteomes" id="UP000095281"/>
    </source>
</evidence>
<sequence length="81" mass="9563">MRNFTFILLFNLLRLYSLLCMEKAEGSSGGGINYYTNHENVLIFALKNLHRECQENKVMQSGILKRIEENYIYMMRHQSKG</sequence>
<reference evidence="3" key="1">
    <citation type="submission" date="2016-11" db="UniProtKB">
        <authorList>
            <consortium name="WormBaseParasite"/>
        </authorList>
    </citation>
    <scope>IDENTIFICATION</scope>
</reference>
<proteinExistence type="predicted"/>
<dbReference type="WBParaSite" id="MhA1_Contig1637.frz3.gene5">
    <property type="protein sequence ID" value="MhA1_Contig1637.frz3.gene5"/>
    <property type="gene ID" value="MhA1_Contig1637.frz3.gene5"/>
</dbReference>
<accession>A0A1I8B9W2</accession>
<keyword evidence="1" id="KW-0732">Signal</keyword>
<evidence type="ECO:0000313" key="3">
    <source>
        <dbReference type="WBParaSite" id="MhA1_Contig1637.frz3.gene5"/>
    </source>
</evidence>
<organism evidence="2 3">
    <name type="scientific">Meloidogyne hapla</name>
    <name type="common">Root-knot nematode worm</name>
    <dbReference type="NCBI Taxonomy" id="6305"/>
    <lineage>
        <taxon>Eukaryota</taxon>
        <taxon>Metazoa</taxon>
        <taxon>Ecdysozoa</taxon>
        <taxon>Nematoda</taxon>
        <taxon>Chromadorea</taxon>
        <taxon>Rhabditida</taxon>
        <taxon>Tylenchina</taxon>
        <taxon>Tylenchomorpha</taxon>
        <taxon>Tylenchoidea</taxon>
        <taxon>Meloidogynidae</taxon>
        <taxon>Meloidogyninae</taxon>
        <taxon>Meloidogyne</taxon>
    </lineage>
</organism>
<keyword evidence="2" id="KW-1185">Reference proteome</keyword>
<feature type="chain" id="PRO_5009315586" evidence="1">
    <location>
        <begin position="27"/>
        <end position="81"/>
    </location>
</feature>
<dbReference type="Proteomes" id="UP000095281">
    <property type="component" value="Unplaced"/>
</dbReference>
<protein>
    <submittedName>
        <fullName evidence="3">Uncharacterized protein</fullName>
    </submittedName>
</protein>
<feature type="signal peptide" evidence="1">
    <location>
        <begin position="1"/>
        <end position="26"/>
    </location>
</feature>
<dbReference type="AlphaFoldDB" id="A0A1I8B9W2"/>
<evidence type="ECO:0000256" key="1">
    <source>
        <dbReference type="SAM" id="SignalP"/>
    </source>
</evidence>
<name>A0A1I8B9W2_MELHA</name>